<dbReference type="VEuPathDB" id="GiardiaDB:GL50581_3126"/>
<evidence type="ECO:0000313" key="2">
    <source>
        <dbReference type="EMBL" id="ESU42505.1"/>
    </source>
</evidence>
<reference evidence="3" key="1">
    <citation type="submission" date="2012-02" db="EMBL/GenBank/DDBJ databases">
        <title>Genome sequencing of Giardia lamblia Genotypes A2 and B isolates (DH and GS) and comparative analysis with the genomes of Genotypes A1 and E (WB and Pig).</title>
        <authorList>
            <person name="Adam R."/>
            <person name="Dahlstrom E."/>
            <person name="Martens C."/>
            <person name="Bruno D."/>
            <person name="Barbian K."/>
            <person name="Porcella S.F."/>
            <person name="Nash T."/>
        </authorList>
    </citation>
    <scope>NUCLEOTIDE SEQUENCE</scope>
    <source>
        <strain evidence="3">GS</strain>
    </source>
</reference>
<feature type="transmembrane region" description="Helical" evidence="1">
    <location>
        <begin position="451"/>
        <end position="472"/>
    </location>
</feature>
<proteinExistence type="predicted"/>
<feature type="transmembrane region" description="Helical" evidence="1">
    <location>
        <begin position="142"/>
        <end position="160"/>
    </location>
</feature>
<feature type="transmembrane region" description="Helical" evidence="1">
    <location>
        <begin position="281"/>
        <end position="304"/>
    </location>
</feature>
<evidence type="ECO:0000313" key="3">
    <source>
        <dbReference type="Proteomes" id="UP000018040"/>
    </source>
</evidence>
<feature type="transmembrane region" description="Helical" evidence="1">
    <location>
        <begin position="398"/>
        <end position="417"/>
    </location>
</feature>
<dbReference type="VEuPathDB" id="GiardiaDB:QR46_1615"/>
<organism evidence="2 3">
    <name type="scientific">Giardia intestinalis</name>
    <name type="common">Giardia lamblia</name>
    <dbReference type="NCBI Taxonomy" id="5741"/>
    <lineage>
        <taxon>Eukaryota</taxon>
        <taxon>Metamonada</taxon>
        <taxon>Diplomonadida</taxon>
        <taxon>Hexamitidae</taxon>
        <taxon>Giardiinae</taxon>
        <taxon>Giardia</taxon>
    </lineage>
</organism>
<comment type="caution">
    <text evidence="2">The sequence shown here is derived from an EMBL/GenBank/DDBJ whole genome shotgun (WGS) entry which is preliminary data.</text>
</comment>
<dbReference type="VEuPathDB" id="GiardiaDB:DHA2_154648"/>
<dbReference type="OrthoDB" id="10257686at2759"/>
<feature type="transmembrane region" description="Helical" evidence="1">
    <location>
        <begin position="101"/>
        <end position="122"/>
    </location>
</feature>
<keyword evidence="1" id="KW-1133">Transmembrane helix</keyword>
<keyword evidence="1" id="KW-0812">Transmembrane</keyword>
<reference evidence="2 3" key="2">
    <citation type="journal article" date="2013" name="Genome Biol. Evol.">
        <title>Genome sequencing of Giardia lamblia genotypes A2 and B isolates (DH and GS) and comparative analysis with the genomes of genotypes A1 and E (WB and Pig).</title>
        <authorList>
            <person name="Adam R.D."/>
            <person name="Dahlstrom E.W."/>
            <person name="Martens C.A."/>
            <person name="Bruno D.P."/>
            <person name="Barbian K.D."/>
            <person name="Ricklefs S.M."/>
            <person name="Hernandez M.M."/>
            <person name="Narla N.P."/>
            <person name="Patel R.B."/>
            <person name="Porcella S.F."/>
            <person name="Nash T.E."/>
        </authorList>
    </citation>
    <scope>NUCLEOTIDE SEQUENCE [LARGE SCALE GENOMIC DNA]</scope>
    <source>
        <strain evidence="2 3">GS</strain>
    </source>
</reference>
<feature type="transmembrane region" description="Helical" evidence="1">
    <location>
        <begin position="355"/>
        <end position="378"/>
    </location>
</feature>
<keyword evidence="1" id="KW-0472">Membrane</keyword>
<name>V6TZR8_GIAIN</name>
<dbReference type="VEuPathDB" id="GiardiaDB:GL50803_0033863"/>
<dbReference type="Proteomes" id="UP000018040">
    <property type="component" value="Unassembled WGS sequence"/>
</dbReference>
<sequence>MRRSLNGTSLTVVNIWLKHLDVPARSPCLKMDRASDSPRITDILSVTEIQQIHSFCLDAEHAIGYVPAFLTELLNGLFTRLGIDLHVPANSYSASSARRIIIWYHALRISFLITASATLFSLQLKATTALTSTSLHEPLSGSAAVLRIVYWVLAPIHFVIDRLGCLVHARLLSAQITATATDFGFSTAPPALSVYWQFVGDALLSALQVSLSTIPTILYQFSFGASLFPTFLTGITVMIHTVTTLRESACLQPSLSFWIRNATFQRLLTILLYFVHRLNSIMVIQFFVPRALLFVLLSIVIYLLPCIVNCLARQLVAEQGVSSSPAPHPTWTESLAVIKQSTLSRQRLQPTVYRFMNGTYSAIIAMLSITLPLYLVLYRDGWIDQDAKTTSQLIVLGAYLYGLLICSLQFRALLCFLRGSLEWDKRIEPYSIFYPLVMLPLYKMRIMKPHICYISLIVLLVSIHYSIVSTLYKEMCRIFRYRSHTSFR</sequence>
<protein>
    <submittedName>
        <fullName evidence="2">Uncharacterized protein</fullName>
    </submittedName>
</protein>
<accession>V6TZR8</accession>
<evidence type="ECO:0000256" key="1">
    <source>
        <dbReference type="SAM" id="Phobius"/>
    </source>
</evidence>
<gene>
    <name evidence="2" type="ORF">GSB_153234</name>
</gene>
<dbReference type="AlphaFoldDB" id="V6TZR8"/>
<dbReference type="EMBL" id="AHHH01000080">
    <property type="protein sequence ID" value="ESU42505.1"/>
    <property type="molecule type" value="Genomic_DNA"/>
</dbReference>
<feature type="transmembrane region" description="Helical" evidence="1">
    <location>
        <begin position="227"/>
        <end position="245"/>
    </location>
</feature>